<proteinExistence type="inferred from homology"/>
<name>A0AAW0HG73_MYOGA</name>
<sequence length="389" mass="41935">MGQSLFCMPDAPPPGASYPWTLEFSHSGLLAGLGTLLLNSLGGSWSEVGKLDLAFDTKALRGPCLRPGTFLLELALAMVHDLLGQKAVVDHVALTHEGEAAVLQYDIFLFWLQAAPQEFTYLPDGSCHLLCGIMAALRPLVKPKIVKKRTKKFIQHQADGYRQGVGGAADVHKSYCAVTAHNVSSKNRKAIVERAAQLAIGVTNPNARLRGEENESRRSLTKKEAEMVLQSQRHVAGTQEEQGDLRGGWNKTQSCPPALTEPPQSPRPTCALKKLIHKVFEGAGGALLFTLSGSRHLMATITLQGKWSLPIKVPPISRSPGPVSARPTGVSSATPATKGENLYVFREESPLRPLCLHGTASLLTSFGTEGNLNTSIGFCGCGFDNWELR</sequence>
<dbReference type="AlphaFoldDB" id="A0AAW0HG73"/>
<keyword evidence="2" id="KW-0689">Ribosomal protein</keyword>
<evidence type="ECO:0000256" key="4">
    <source>
        <dbReference type="ARBA" id="ARBA00035335"/>
    </source>
</evidence>
<evidence type="ECO:0000256" key="3">
    <source>
        <dbReference type="ARBA" id="ARBA00023274"/>
    </source>
</evidence>
<dbReference type="PANTHER" id="PTHR23413">
    <property type="entry name" value="60S RIBOSOMAL PROTEIN L32 AND DNA-DIRECTED RNA POLYMERASE II, SUBUNIT N"/>
    <property type="match status" value="1"/>
</dbReference>
<keyword evidence="3" id="KW-0687">Ribonucleoprotein</keyword>
<accession>A0AAW0HG73</accession>
<evidence type="ECO:0000256" key="1">
    <source>
        <dbReference type="ARBA" id="ARBA00008431"/>
    </source>
</evidence>
<keyword evidence="6" id="KW-1185">Reference proteome</keyword>
<comment type="caution">
    <text evidence="5">The sequence shown here is derived from an EMBL/GenBank/DDBJ whole genome shotgun (WGS) entry which is preliminary data.</text>
</comment>
<dbReference type="Pfam" id="PF01655">
    <property type="entry name" value="Ribosomal_L32e"/>
    <property type="match status" value="1"/>
</dbReference>
<dbReference type="PANTHER" id="PTHR23413:SF1">
    <property type="entry name" value="RIBOSOMAL PROTEIN L32"/>
    <property type="match status" value="1"/>
</dbReference>
<dbReference type="GO" id="GO:0006412">
    <property type="term" value="P:translation"/>
    <property type="evidence" value="ECO:0007669"/>
    <property type="project" value="InterPro"/>
</dbReference>
<evidence type="ECO:0000313" key="5">
    <source>
        <dbReference type="EMBL" id="KAK7801799.1"/>
    </source>
</evidence>
<dbReference type="InterPro" id="IPR036351">
    <property type="entry name" value="Ribosomal_eL32_sf"/>
</dbReference>
<dbReference type="GO" id="GO:0022625">
    <property type="term" value="C:cytosolic large ribosomal subunit"/>
    <property type="evidence" value="ECO:0007669"/>
    <property type="project" value="TreeGrafter"/>
</dbReference>
<comment type="similarity">
    <text evidence="1">Belongs to the eukaryotic ribosomal protein eL32 family.</text>
</comment>
<protein>
    <recommendedName>
        <fullName evidence="4">60S ribosomal protein L32</fullName>
    </recommendedName>
</protein>
<evidence type="ECO:0000313" key="6">
    <source>
        <dbReference type="Proteomes" id="UP001488838"/>
    </source>
</evidence>
<dbReference type="EMBL" id="JBBHLL010000489">
    <property type="protein sequence ID" value="KAK7801799.1"/>
    <property type="molecule type" value="Genomic_DNA"/>
</dbReference>
<evidence type="ECO:0000256" key="2">
    <source>
        <dbReference type="ARBA" id="ARBA00022980"/>
    </source>
</evidence>
<dbReference type="SMART" id="SM01393">
    <property type="entry name" value="Ribosomal_L32e"/>
    <property type="match status" value="1"/>
</dbReference>
<reference evidence="5 6" key="1">
    <citation type="journal article" date="2023" name="bioRxiv">
        <title>Conserved and derived expression patterns and positive selection on dental genes reveal complex evolutionary context of ever-growing rodent molars.</title>
        <authorList>
            <person name="Calamari Z.T."/>
            <person name="Song A."/>
            <person name="Cohen E."/>
            <person name="Akter M."/>
            <person name="Roy R.D."/>
            <person name="Hallikas O."/>
            <person name="Christensen M.M."/>
            <person name="Li P."/>
            <person name="Marangoni P."/>
            <person name="Jernvall J."/>
            <person name="Klein O.D."/>
        </authorList>
    </citation>
    <scope>NUCLEOTIDE SEQUENCE [LARGE SCALE GENOMIC DNA]</scope>
    <source>
        <strain evidence="5">V071</strain>
    </source>
</reference>
<gene>
    <name evidence="5" type="ORF">U0070_027520</name>
</gene>
<dbReference type="GO" id="GO:0003735">
    <property type="term" value="F:structural constituent of ribosome"/>
    <property type="evidence" value="ECO:0007669"/>
    <property type="project" value="InterPro"/>
</dbReference>
<organism evidence="5 6">
    <name type="scientific">Myodes glareolus</name>
    <name type="common">Bank vole</name>
    <name type="synonym">Clethrionomys glareolus</name>
    <dbReference type="NCBI Taxonomy" id="447135"/>
    <lineage>
        <taxon>Eukaryota</taxon>
        <taxon>Metazoa</taxon>
        <taxon>Chordata</taxon>
        <taxon>Craniata</taxon>
        <taxon>Vertebrata</taxon>
        <taxon>Euteleostomi</taxon>
        <taxon>Mammalia</taxon>
        <taxon>Eutheria</taxon>
        <taxon>Euarchontoglires</taxon>
        <taxon>Glires</taxon>
        <taxon>Rodentia</taxon>
        <taxon>Myomorpha</taxon>
        <taxon>Muroidea</taxon>
        <taxon>Cricetidae</taxon>
        <taxon>Arvicolinae</taxon>
        <taxon>Myodes</taxon>
    </lineage>
</organism>
<dbReference type="InterPro" id="IPR001515">
    <property type="entry name" value="Ribosomal_eL32"/>
</dbReference>
<dbReference type="SUPFAM" id="SSF52042">
    <property type="entry name" value="Ribosomal protein L32e"/>
    <property type="match status" value="1"/>
</dbReference>
<dbReference type="Proteomes" id="UP001488838">
    <property type="component" value="Unassembled WGS sequence"/>
</dbReference>